<protein>
    <recommendedName>
        <fullName evidence="3">Peptidase M13 N-terminal domain-containing protein</fullName>
    </recommendedName>
</protein>
<dbReference type="GO" id="GO:0006508">
    <property type="term" value="P:proteolysis"/>
    <property type="evidence" value="ECO:0007669"/>
    <property type="project" value="InterPro"/>
</dbReference>
<name>A0AAN8IQW8_TRICO</name>
<keyword evidence="2" id="KW-1185">Reference proteome</keyword>
<dbReference type="PROSITE" id="PS51885">
    <property type="entry name" value="NEPRILYSIN"/>
    <property type="match status" value="1"/>
</dbReference>
<dbReference type="SUPFAM" id="SSF55486">
    <property type="entry name" value="Metalloproteases ('zincins'), catalytic domain"/>
    <property type="match status" value="1"/>
</dbReference>
<dbReference type="GO" id="GO:0004222">
    <property type="term" value="F:metalloendopeptidase activity"/>
    <property type="evidence" value="ECO:0007669"/>
    <property type="project" value="InterPro"/>
</dbReference>
<dbReference type="Gene3D" id="3.40.390.10">
    <property type="entry name" value="Collagenase (Catalytic Domain)"/>
    <property type="match status" value="1"/>
</dbReference>
<dbReference type="EMBL" id="WIXE01004917">
    <property type="protein sequence ID" value="KAK5982606.1"/>
    <property type="molecule type" value="Genomic_DNA"/>
</dbReference>
<dbReference type="InterPro" id="IPR000718">
    <property type="entry name" value="Peptidase_M13"/>
</dbReference>
<dbReference type="InterPro" id="IPR024079">
    <property type="entry name" value="MetalloPept_cat_dom_sf"/>
</dbReference>
<evidence type="ECO:0008006" key="3">
    <source>
        <dbReference type="Google" id="ProtNLM"/>
    </source>
</evidence>
<organism evidence="1 2">
    <name type="scientific">Trichostrongylus colubriformis</name>
    <name type="common">Black scour worm</name>
    <dbReference type="NCBI Taxonomy" id="6319"/>
    <lineage>
        <taxon>Eukaryota</taxon>
        <taxon>Metazoa</taxon>
        <taxon>Ecdysozoa</taxon>
        <taxon>Nematoda</taxon>
        <taxon>Chromadorea</taxon>
        <taxon>Rhabditida</taxon>
        <taxon>Rhabditina</taxon>
        <taxon>Rhabditomorpha</taxon>
        <taxon>Strongyloidea</taxon>
        <taxon>Trichostrongylidae</taxon>
        <taxon>Trichostrongylus</taxon>
    </lineage>
</organism>
<feature type="non-terminal residue" evidence="1">
    <location>
        <position position="1"/>
    </location>
</feature>
<evidence type="ECO:0000313" key="2">
    <source>
        <dbReference type="Proteomes" id="UP001331761"/>
    </source>
</evidence>
<dbReference type="Proteomes" id="UP001331761">
    <property type="component" value="Unassembled WGS sequence"/>
</dbReference>
<dbReference type="AlphaFoldDB" id="A0AAN8IQW8"/>
<reference evidence="1 2" key="1">
    <citation type="submission" date="2019-10" db="EMBL/GenBank/DDBJ databases">
        <title>Assembly and Annotation for the nematode Trichostrongylus colubriformis.</title>
        <authorList>
            <person name="Martin J."/>
        </authorList>
    </citation>
    <scope>NUCLEOTIDE SEQUENCE [LARGE SCALE GENOMIC DNA]</scope>
    <source>
        <strain evidence="1">G859</strain>
        <tissue evidence="1">Whole worm</tissue>
    </source>
</reference>
<comment type="caution">
    <text evidence="1">The sequence shown here is derived from an EMBL/GenBank/DDBJ whole genome shotgun (WGS) entry which is preliminary data.</text>
</comment>
<sequence length="134" mass="14768">PLSQDHELPIVYEQDASLPEVSTALVETAPDPEISRALESVELEPPGSVLLSLAREPLHVNDSKYCPSYGESLNTPAWKEAASILLTNIDQNVDPCDDFYQFACGSTLLPHKFVRIVTGCTHLEDRVTAYMARP</sequence>
<evidence type="ECO:0000313" key="1">
    <source>
        <dbReference type="EMBL" id="KAK5982606.1"/>
    </source>
</evidence>
<gene>
    <name evidence="1" type="ORF">GCK32_020850</name>
</gene>
<proteinExistence type="predicted"/>
<accession>A0AAN8IQW8</accession>